<proteinExistence type="predicted"/>
<comment type="caution">
    <text evidence="2">The sequence shown here is derived from an EMBL/GenBank/DDBJ whole genome shotgun (WGS) entry which is preliminary data.</text>
</comment>
<dbReference type="RefSeq" id="WP_151562234.1">
    <property type="nucleotide sequence ID" value="NZ_WBMT01000009.1"/>
</dbReference>
<sequence length="192" mass="19773">MTPDLGPATERLAELLVNVTDDQLTLPTPCPAYTLGDLVDHINGLSLAFTVAAAKDTLPGGPQGPSGDASRLPGDWRESLPQRLAGLAGAWRKPDAWEGMTQAGGIDLPGQVAGLVALNEVVVHGWDVAQATGQPYESAPEAIEACLAFLSQSPLGDSSDGPFGPPVDVPADAPALDRLVGLTGRDPAWHAS</sequence>
<gene>
    <name evidence="2" type="ORF">F8566_20645</name>
</gene>
<evidence type="ECO:0000259" key="1">
    <source>
        <dbReference type="Pfam" id="PF11716"/>
    </source>
</evidence>
<name>A0A6H9YXU2_9ACTN</name>
<dbReference type="SUPFAM" id="SSF109854">
    <property type="entry name" value="DinB/YfiT-like putative metalloenzymes"/>
    <property type="match status" value="1"/>
</dbReference>
<dbReference type="InterPro" id="IPR017520">
    <property type="entry name" value="CHP03086"/>
</dbReference>
<dbReference type="Pfam" id="PF11716">
    <property type="entry name" value="MDMPI_N"/>
    <property type="match status" value="1"/>
</dbReference>
<organism evidence="2 3">
    <name type="scientific">Actinomadura rudentiformis</name>
    <dbReference type="NCBI Taxonomy" id="359158"/>
    <lineage>
        <taxon>Bacteria</taxon>
        <taxon>Bacillati</taxon>
        <taxon>Actinomycetota</taxon>
        <taxon>Actinomycetes</taxon>
        <taxon>Streptosporangiales</taxon>
        <taxon>Thermomonosporaceae</taxon>
        <taxon>Actinomadura</taxon>
    </lineage>
</organism>
<evidence type="ECO:0000313" key="3">
    <source>
        <dbReference type="Proteomes" id="UP000468735"/>
    </source>
</evidence>
<dbReference type="InterPro" id="IPR034660">
    <property type="entry name" value="DinB/YfiT-like"/>
</dbReference>
<dbReference type="Proteomes" id="UP000468735">
    <property type="component" value="Unassembled WGS sequence"/>
</dbReference>
<dbReference type="NCBIfam" id="TIGR03083">
    <property type="entry name" value="maleylpyruvate isomerase family mycothiol-dependent enzyme"/>
    <property type="match status" value="1"/>
</dbReference>
<dbReference type="InterPro" id="IPR017517">
    <property type="entry name" value="Maleyloyr_isom"/>
</dbReference>
<accession>A0A6H9YXU2</accession>
<reference evidence="2 3" key="1">
    <citation type="submission" date="2019-09" db="EMBL/GenBank/DDBJ databases">
        <title>Actinomadura physcomitrii sp. nov., a novel actinomycete isolated from moss [Physcomitrium sphaericum (Ludw) Fuernr].</title>
        <authorList>
            <person name="Zhuang X."/>
            <person name="Liu C."/>
        </authorList>
    </citation>
    <scope>NUCLEOTIDE SEQUENCE [LARGE SCALE GENOMIC DNA]</scope>
    <source>
        <strain evidence="2 3">HMC1</strain>
    </source>
</reference>
<protein>
    <submittedName>
        <fullName evidence="2">TIGR03086 family protein</fullName>
    </submittedName>
</protein>
<dbReference type="AlphaFoldDB" id="A0A6H9YXU2"/>
<dbReference type="GO" id="GO:0046872">
    <property type="term" value="F:metal ion binding"/>
    <property type="evidence" value="ECO:0007669"/>
    <property type="project" value="InterPro"/>
</dbReference>
<dbReference type="InterPro" id="IPR024344">
    <property type="entry name" value="MDMPI_metal-binding"/>
</dbReference>
<evidence type="ECO:0000313" key="2">
    <source>
        <dbReference type="EMBL" id="KAB2347414.1"/>
    </source>
</evidence>
<dbReference type="OrthoDB" id="5185819at2"/>
<dbReference type="Gene3D" id="1.20.120.450">
    <property type="entry name" value="dinb family like domain"/>
    <property type="match status" value="1"/>
</dbReference>
<keyword evidence="3" id="KW-1185">Reference proteome</keyword>
<dbReference type="EMBL" id="WBMT01000009">
    <property type="protein sequence ID" value="KAB2347414.1"/>
    <property type="molecule type" value="Genomic_DNA"/>
</dbReference>
<feature type="domain" description="Mycothiol-dependent maleylpyruvate isomerase metal-binding" evidence="1">
    <location>
        <begin position="6"/>
        <end position="129"/>
    </location>
</feature>
<dbReference type="NCBIfam" id="TIGR03086">
    <property type="entry name" value="TIGR03086 family metal-binding protein"/>
    <property type="match status" value="1"/>
</dbReference>